<organism evidence="1 2">
    <name type="scientific">Candidatus Gallipaludibacter merdavium</name>
    <dbReference type="NCBI Taxonomy" id="2840839"/>
    <lineage>
        <taxon>Bacteria</taxon>
        <taxon>Pseudomonadati</taxon>
        <taxon>Bacteroidota</taxon>
        <taxon>Bacteroidia</taxon>
        <taxon>Bacteroidales</taxon>
        <taxon>Candidatus Gallipaludibacter</taxon>
    </lineage>
</organism>
<evidence type="ECO:0000313" key="2">
    <source>
        <dbReference type="Proteomes" id="UP000823641"/>
    </source>
</evidence>
<proteinExistence type="predicted"/>
<accession>A0A9D9HUJ7</accession>
<gene>
    <name evidence="1" type="ORF">IAA73_07310</name>
</gene>
<dbReference type="Proteomes" id="UP000823641">
    <property type="component" value="Unassembled WGS sequence"/>
</dbReference>
<sequence length="153" mass="17258">MGIRMTTSYSEIQATIRAKKERAEMLTIRALAYLGEQCVIEARNRSQEESWIDQTGNLRSSIGYVISHNGRIVQISDFQQVKNGSKGKQTGMDLAKELVQQYTNDYVLVVVAGMNYAEYVEAMDNKVVLASAELFAKKELPIMMEKLKTQLAK</sequence>
<comment type="caution">
    <text evidence="1">The sequence shown here is derived from an EMBL/GenBank/DDBJ whole genome shotgun (WGS) entry which is preliminary data.</text>
</comment>
<reference evidence="1" key="2">
    <citation type="journal article" date="2021" name="PeerJ">
        <title>Extensive microbial diversity within the chicken gut microbiome revealed by metagenomics and culture.</title>
        <authorList>
            <person name="Gilroy R."/>
            <person name="Ravi A."/>
            <person name="Getino M."/>
            <person name="Pursley I."/>
            <person name="Horton D.L."/>
            <person name="Alikhan N.F."/>
            <person name="Baker D."/>
            <person name="Gharbi K."/>
            <person name="Hall N."/>
            <person name="Watson M."/>
            <person name="Adriaenssens E.M."/>
            <person name="Foster-Nyarko E."/>
            <person name="Jarju S."/>
            <person name="Secka A."/>
            <person name="Antonio M."/>
            <person name="Oren A."/>
            <person name="Chaudhuri R.R."/>
            <person name="La Ragione R."/>
            <person name="Hildebrand F."/>
            <person name="Pallen M.J."/>
        </authorList>
    </citation>
    <scope>NUCLEOTIDE SEQUENCE</scope>
    <source>
        <strain evidence="1">G3-3990</strain>
    </source>
</reference>
<evidence type="ECO:0000313" key="1">
    <source>
        <dbReference type="EMBL" id="MBO8460121.1"/>
    </source>
</evidence>
<reference evidence="1" key="1">
    <citation type="submission" date="2020-10" db="EMBL/GenBank/DDBJ databases">
        <authorList>
            <person name="Gilroy R."/>
        </authorList>
    </citation>
    <scope>NUCLEOTIDE SEQUENCE</scope>
    <source>
        <strain evidence="1">G3-3990</strain>
    </source>
</reference>
<protein>
    <submittedName>
        <fullName evidence="1">Uncharacterized protein</fullName>
    </submittedName>
</protein>
<dbReference type="AlphaFoldDB" id="A0A9D9HUJ7"/>
<name>A0A9D9HUJ7_9BACT</name>
<dbReference type="EMBL" id="JADIMG010000072">
    <property type="protein sequence ID" value="MBO8460121.1"/>
    <property type="molecule type" value="Genomic_DNA"/>
</dbReference>